<keyword evidence="4 5" id="KW-0720">Serine protease</keyword>
<reference evidence="8" key="2">
    <citation type="journal article" date="2021" name="PeerJ">
        <title>Extensive microbial diversity within the chicken gut microbiome revealed by metagenomics and culture.</title>
        <authorList>
            <person name="Gilroy R."/>
            <person name="Ravi A."/>
            <person name="Getino M."/>
            <person name="Pursley I."/>
            <person name="Horton D.L."/>
            <person name="Alikhan N.F."/>
            <person name="Baker D."/>
            <person name="Gharbi K."/>
            <person name="Hall N."/>
            <person name="Watson M."/>
            <person name="Adriaenssens E.M."/>
            <person name="Foster-Nyarko E."/>
            <person name="Jarju S."/>
            <person name="Secka A."/>
            <person name="Antonio M."/>
            <person name="Oren A."/>
            <person name="Chaudhuri R.R."/>
            <person name="La Ragione R."/>
            <person name="Hildebrand F."/>
            <person name="Pallen M.J."/>
        </authorList>
    </citation>
    <scope>NUCLEOTIDE SEQUENCE</scope>
    <source>
        <strain evidence="8">20514</strain>
    </source>
</reference>
<comment type="caution">
    <text evidence="8">The sequence shown here is derived from an EMBL/GenBank/DDBJ whole genome shotgun (WGS) entry which is preliminary data.</text>
</comment>
<evidence type="ECO:0000256" key="5">
    <source>
        <dbReference type="PROSITE-ProRule" id="PRU01240"/>
    </source>
</evidence>
<organism evidence="8 9">
    <name type="scientific">Candidatus Cryptobacteroides merdigallinarum</name>
    <dbReference type="NCBI Taxonomy" id="2840770"/>
    <lineage>
        <taxon>Bacteria</taxon>
        <taxon>Pseudomonadati</taxon>
        <taxon>Bacteroidota</taxon>
        <taxon>Bacteroidia</taxon>
        <taxon>Bacteroidales</taxon>
        <taxon>Candidatus Cryptobacteroides</taxon>
    </lineage>
</organism>
<evidence type="ECO:0000256" key="6">
    <source>
        <dbReference type="SAM" id="SignalP"/>
    </source>
</evidence>
<evidence type="ECO:0000256" key="4">
    <source>
        <dbReference type="ARBA" id="ARBA00022825"/>
    </source>
</evidence>
<dbReference type="SUPFAM" id="SSF52743">
    <property type="entry name" value="Subtilisin-like"/>
    <property type="match status" value="1"/>
</dbReference>
<evidence type="ECO:0000313" key="9">
    <source>
        <dbReference type="Proteomes" id="UP000810252"/>
    </source>
</evidence>
<evidence type="ECO:0000256" key="1">
    <source>
        <dbReference type="ARBA" id="ARBA00011073"/>
    </source>
</evidence>
<protein>
    <submittedName>
        <fullName evidence="8">S8 family serine peptidase</fullName>
    </submittedName>
</protein>
<feature type="active site" description="Charge relay system" evidence="5">
    <location>
        <position position="515"/>
    </location>
</feature>
<evidence type="ECO:0000256" key="3">
    <source>
        <dbReference type="ARBA" id="ARBA00022801"/>
    </source>
</evidence>
<reference evidence="8" key="1">
    <citation type="submission" date="2020-10" db="EMBL/GenBank/DDBJ databases">
        <authorList>
            <person name="Gilroy R."/>
        </authorList>
    </citation>
    <scope>NUCLEOTIDE SEQUENCE</scope>
    <source>
        <strain evidence="8">20514</strain>
    </source>
</reference>
<dbReference type="InterPro" id="IPR023828">
    <property type="entry name" value="Peptidase_S8_Ser-AS"/>
</dbReference>
<sequence length="708" mass="75295">MKFLNIIFVSAVMVAAASCAKVSPVTDAPAATSPEETVPAYMPGEVVLKFDESLGDLLDEAGLADAPATRSGVSTVDEILDIIDGYRLERVFPVNKATEEASRAAGLHLWYVVHFSEDENVEDVVKKLSALGEVQAASPVRTIKKAYDGKVIPFRSSASTRAITADQDLLPWQWNLKNNGYDGSSLEGGLAYTVNPDLSSIEGYPFGGRNYETKFVQGDDVHWEKARALCQGDPSIIVAVLDEGVFLEHPDLVNSLWTNEDEVEYSNEDHDGNGYAGDVHGYDFINDRGYITWDDVKDTGHGTHCAGIIAATNGNNGISSIAGPDNTSLGNTGVRIMSCQIFSGNSASTTVSLSRAIKYAADNGAVVLQCSFGYTSGAANPYEYGIGYRDADEWEASSPLEKAAMDYFIHNAGSDNGPVKGGIPVFASGNEYAPMAGFPGAYEGCVSVAAVAGDFTPSTYTNYAEYTKISAPGGDQDYYFDFKEPDGDRGAVGCILSTLPFHVSDSGYGYMEGTSMACPHVSGVIALGLSHAARLHKHFTADEIIDMLYKSATSIDDDMTGTKFYYRWQVDVPHLIHARTMSLSSYKNNMGAGVVNAEAFLGMIAGDDAGVAMEFPNIYIKYTKEGASSAANPVSFLGQGPFSVTIDDPSVALVSADGKQDSASGTVSNAEGTLTFFGLKSGSTTATITYAGGSQTFAITVRTSSDWL</sequence>
<proteinExistence type="inferred from homology"/>
<keyword evidence="3 5" id="KW-0378">Hydrolase</keyword>
<feature type="signal peptide" evidence="6">
    <location>
        <begin position="1"/>
        <end position="20"/>
    </location>
</feature>
<dbReference type="PANTHER" id="PTHR43806:SF11">
    <property type="entry name" value="CEREVISIN-RELATED"/>
    <property type="match status" value="1"/>
</dbReference>
<evidence type="ECO:0000256" key="2">
    <source>
        <dbReference type="ARBA" id="ARBA00022670"/>
    </source>
</evidence>
<evidence type="ECO:0000259" key="7">
    <source>
        <dbReference type="Pfam" id="PF00082"/>
    </source>
</evidence>
<feature type="active site" description="Charge relay system" evidence="5">
    <location>
        <position position="301"/>
    </location>
</feature>
<dbReference type="PANTHER" id="PTHR43806">
    <property type="entry name" value="PEPTIDASE S8"/>
    <property type="match status" value="1"/>
</dbReference>
<dbReference type="InterPro" id="IPR022398">
    <property type="entry name" value="Peptidase_S8_His-AS"/>
</dbReference>
<feature type="domain" description="Peptidase S8/S53" evidence="7">
    <location>
        <begin position="235"/>
        <end position="555"/>
    </location>
</feature>
<name>A0A9D9ENB2_9BACT</name>
<evidence type="ECO:0000313" key="8">
    <source>
        <dbReference type="EMBL" id="MBO8448284.1"/>
    </source>
</evidence>
<dbReference type="PRINTS" id="PR00723">
    <property type="entry name" value="SUBTILISIN"/>
</dbReference>
<dbReference type="Gene3D" id="3.40.50.200">
    <property type="entry name" value="Peptidase S8/S53 domain"/>
    <property type="match status" value="1"/>
</dbReference>
<dbReference type="PROSITE" id="PS51892">
    <property type="entry name" value="SUBTILASE"/>
    <property type="match status" value="1"/>
</dbReference>
<feature type="chain" id="PRO_5039503276" evidence="6">
    <location>
        <begin position="21"/>
        <end position="708"/>
    </location>
</feature>
<dbReference type="Pfam" id="PF00082">
    <property type="entry name" value="Peptidase_S8"/>
    <property type="match status" value="1"/>
</dbReference>
<dbReference type="EMBL" id="JADIMQ010000049">
    <property type="protein sequence ID" value="MBO8448284.1"/>
    <property type="molecule type" value="Genomic_DNA"/>
</dbReference>
<dbReference type="InterPro" id="IPR050131">
    <property type="entry name" value="Peptidase_S8_subtilisin-like"/>
</dbReference>
<keyword evidence="6" id="KW-0732">Signal</keyword>
<keyword evidence="2 5" id="KW-0645">Protease</keyword>
<dbReference type="PROSITE" id="PS00137">
    <property type="entry name" value="SUBTILASE_HIS"/>
    <property type="match status" value="1"/>
</dbReference>
<dbReference type="InterPro" id="IPR015500">
    <property type="entry name" value="Peptidase_S8_subtilisin-rel"/>
</dbReference>
<dbReference type="Proteomes" id="UP000810252">
    <property type="component" value="Unassembled WGS sequence"/>
</dbReference>
<gene>
    <name evidence="8" type="ORF">IAC29_03305</name>
</gene>
<dbReference type="PROSITE" id="PS00138">
    <property type="entry name" value="SUBTILASE_SER"/>
    <property type="match status" value="1"/>
</dbReference>
<dbReference type="GO" id="GO:0006508">
    <property type="term" value="P:proteolysis"/>
    <property type="evidence" value="ECO:0007669"/>
    <property type="project" value="UniProtKB-KW"/>
</dbReference>
<feature type="active site" description="Charge relay system" evidence="5">
    <location>
        <position position="242"/>
    </location>
</feature>
<dbReference type="InterPro" id="IPR036852">
    <property type="entry name" value="Peptidase_S8/S53_dom_sf"/>
</dbReference>
<dbReference type="AlphaFoldDB" id="A0A9D9ENB2"/>
<dbReference type="InterPro" id="IPR000209">
    <property type="entry name" value="Peptidase_S8/S53_dom"/>
</dbReference>
<dbReference type="PROSITE" id="PS51257">
    <property type="entry name" value="PROKAR_LIPOPROTEIN"/>
    <property type="match status" value="1"/>
</dbReference>
<dbReference type="GO" id="GO:0004252">
    <property type="term" value="F:serine-type endopeptidase activity"/>
    <property type="evidence" value="ECO:0007669"/>
    <property type="project" value="UniProtKB-UniRule"/>
</dbReference>
<comment type="similarity">
    <text evidence="1 5">Belongs to the peptidase S8 family.</text>
</comment>
<accession>A0A9D9ENB2</accession>